<accession>A0AAE0JXF0</accession>
<feature type="region of interest" description="Disordered" evidence="1">
    <location>
        <begin position="543"/>
        <end position="566"/>
    </location>
</feature>
<dbReference type="Proteomes" id="UP001287356">
    <property type="component" value="Unassembled WGS sequence"/>
</dbReference>
<proteinExistence type="predicted"/>
<feature type="compositionally biased region" description="Polar residues" evidence="1">
    <location>
        <begin position="543"/>
        <end position="564"/>
    </location>
</feature>
<protein>
    <submittedName>
        <fullName evidence="2">Uncharacterized protein</fullName>
    </submittedName>
</protein>
<dbReference type="EMBL" id="JAULSN010000008">
    <property type="protein sequence ID" value="KAK3365732.1"/>
    <property type="molecule type" value="Genomic_DNA"/>
</dbReference>
<evidence type="ECO:0000313" key="2">
    <source>
        <dbReference type="EMBL" id="KAK3365732.1"/>
    </source>
</evidence>
<dbReference type="AlphaFoldDB" id="A0AAE0JXF0"/>
<feature type="compositionally biased region" description="Polar residues" evidence="1">
    <location>
        <begin position="241"/>
        <end position="266"/>
    </location>
</feature>
<evidence type="ECO:0000313" key="3">
    <source>
        <dbReference type="Proteomes" id="UP001287356"/>
    </source>
</evidence>
<evidence type="ECO:0000256" key="1">
    <source>
        <dbReference type="SAM" id="MobiDB-lite"/>
    </source>
</evidence>
<reference evidence="2" key="2">
    <citation type="submission" date="2023-06" db="EMBL/GenBank/DDBJ databases">
        <authorList>
            <consortium name="Lawrence Berkeley National Laboratory"/>
            <person name="Haridas S."/>
            <person name="Hensen N."/>
            <person name="Bonometti L."/>
            <person name="Westerberg I."/>
            <person name="Brannstrom I.O."/>
            <person name="Guillou S."/>
            <person name="Cros-Aarteil S."/>
            <person name="Calhoun S."/>
            <person name="Kuo A."/>
            <person name="Mondo S."/>
            <person name="Pangilinan J."/>
            <person name="Riley R."/>
            <person name="Labutti K."/>
            <person name="Andreopoulos B."/>
            <person name="Lipzen A."/>
            <person name="Chen C."/>
            <person name="Yanf M."/>
            <person name="Daum C."/>
            <person name="Ng V."/>
            <person name="Clum A."/>
            <person name="Steindorff A."/>
            <person name="Ohm R."/>
            <person name="Martin F."/>
            <person name="Silar P."/>
            <person name="Natvig D."/>
            <person name="Lalanne C."/>
            <person name="Gautier V."/>
            <person name="Ament-Velasquez S.L."/>
            <person name="Kruys A."/>
            <person name="Hutchinson M.I."/>
            <person name="Powell A.J."/>
            <person name="Barry K."/>
            <person name="Miller A.N."/>
            <person name="Grigoriev I.V."/>
            <person name="Debuchy R."/>
            <person name="Gladieux P."/>
            <person name="Thoren M.H."/>
            <person name="Johannesson H."/>
        </authorList>
    </citation>
    <scope>NUCLEOTIDE SEQUENCE</scope>
    <source>
        <strain evidence="2">CBS 958.72</strain>
    </source>
</reference>
<feature type="compositionally biased region" description="Low complexity" evidence="1">
    <location>
        <begin position="170"/>
        <end position="185"/>
    </location>
</feature>
<reference evidence="2" key="1">
    <citation type="journal article" date="2023" name="Mol. Phylogenet. Evol.">
        <title>Genome-scale phylogeny and comparative genomics of the fungal order Sordariales.</title>
        <authorList>
            <person name="Hensen N."/>
            <person name="Bonometti L."/>
            <person name="Westerberg I."/>
            <person name="Brannstrom I.O."/>
            <person name="Guillou S."/>
            <person name="Cros-Aarteil S."/>
            <person name="Calhoun S."/>
            <person name="Haridas S."/>
            <person name="Kuo A."/>
            <person name="Mondo S."/>
            <person name="Pangilinan J."/>
            <person name="Riley R."/>
            <person name="LaButti K."/>
            <person name="Andreopoulos B."/>
            <person name="Lipzen A."/>
            <person name="Chen C."/>
            <person name="Yan M."/>
            <person name="Daum C."/>
            <person name="Ng V."/>
            <person name="Clum A."/>
            <person name="Steindorff A."/>
            <person name="Ohm R.A."/>
            <person name="Martin F."/>
            <person name="Silar P."/>
            <person name="Natvig D.O."/>
            <person name="Lalanne C."/>
            <person name="Gautier V."/>
            <person name="Ament-Velasquez S.L."/>
            <person name="Kruys A."/>
            <person name="Hutchinson M.I."/>
            <person name="Powell A.J."/>
            <person name="Barry K."/>
            <person name="Miller A.N."/>
            <person name="Grigoriev I.V."/>
            <person name="Debuchy R."/>
            <person name="Gladieux P."/>
            <person name="Hiltunen Thoren M."/>
            <person name="Johannesson H."/>
        </authorList>
    </citation>
    <scope>NUCLEOTIDE SEQUENCE</scope>
    <source>
        <strain evidence="2">CBS 958.72</strain>
    </source>
</reference>
<feature type="region of interest" description="Disordered" evidence="1">
    <location>
        <begin position="106"/>
        <end position="141"/>
    </location>
</feature>
<gene>
    <name evidence="2" type="ORF">B0T24DRAFT_669926</name>
</gene>
<feature type="compositionally biased region" description="Polar residues" evidence="1">
    <location>
        <begin position="121"/>
        <end position="130"/>
    </location>
</feature>
<sequence length="986" mass="105383">MSGDLDPAILAAMMDDLGVDRVNNLPLEDNHRNHEFANHHNPASRNLNLERLNRSIQQIDPTLDNVWQSSIRNGVFQDEDAEAVAALADLGGGRIYQATRSMIQSMNDPRRHGSNPRDSLHQQSRNNLSDRNMPVGNGPVSIQNQVRDLAAANSGRIPTGPRNGPGNHTSGGSNSRNGAGSNRGAPSANNRRGGGNDVSTARNNPNGPGGNRGVSAVNDRNVHRGNNNNAPPNAPRGPRRQQGSTGPISSRTRSAVNNNSGPQQNIAPPRAPEFLVNSLPARPSAPHATGTHALPAQAPPHAPNTQNAPAGTTIPVIQINNTPSQYEAGPADINNEPKNIVLKLPVIYQPNTWADNSALNCVAYLTTEGPPNNGFFILQFEGVTIARWPVTRWHNFTSENAQIIAVFHNDDNLGVPYLLQFRTGEDLMNFISTIRGLRDGILDAVNVQVTSSATQDAVDEHFVSATARDFVDVQVASSATRGVVDARSVQEPAFEEPATVAQVPEESVVEDFDKIAGTGIQADDGSTGANVLNGSDNQAETLAADSSSANEVAQSEAANPSPSGTDERIMQMRKLARAFFKVFAVQGISGKTMEEVATTVQAIKDAIYDHLREDCGDPNSYIDEVLDELFEEAFGKPQQPKPAAISSVEVDTVPIPNGNGRIQYTRDELLLLRSFAISPPEALAEVNIPINPHPQVYRPSTTAVSSTLPGQSDTRSISPSQIGQSTDAMNWVLGVSASPPAASAGIQGIVNNNNTPTVNVEPTPPNVGLQQSLWATPNIEFRSPNAFTGPMYERHRWPTNSYIYDLAQLDPSATPDQVAAVLLPLEGHTPQVAGGAPRLATPDNIRELESRMSRLSIEDPFQPLINIHQHATTEITQTTTAQRQVAGPPIRAAEPILSPVLAANVGFQGIAARPGHRGLGDSRHNMDEALPVQNATNIPGIQVGLQGAGAREQPQQATNPERTRNAFQGITAQAGHRGLGASRHNI</sequence>
<organism evidence="2 3">
    <name type="scientific">Lasiosphaeria ovina</name>
    <dbReference type="NCBI Taxonomy" id="92902"/>
    <lineage>
        <taxon>Eukaryota</taxon>
        <taxon>Fungi</taxon>
        <taxon>Dikarya</taxon>
        <taxon>Ascomycota</taxon>
        <taxon>Pezizomycotina</taxon>
        <taxon>Sordariomycetes</taxon>
        <taxon>Sordariomycetidae</taxon>
        <taxon>Sordariales</taxon>
        <taxon>Lasiosphaeriaceae</taxon>
        <taxon>Lasiosphaeria</taxon>
    </lineage>
</organism>
<name>A0AAE0JXF0_9PEZI</name>
<feature type="region of interest" description="Disordered" evidence="1">
    <location>
        <begin position="700"/>
        <end position="722"/>
    </location>
</feature>
<keyword evidence="3" id="KW-1185">Reference proteome</keyword>
<comment type="caution">
    <text evidence="2">The sequence shown here is derived from an EMBL/GenBank/DDBJ whole genome shotgun (WGS) entry which is preliminary data.</text>
</comment>
<feature type="region of interest" description="Disordered" evidence="1">
    <location>
        <begin position="153"/>
        <end position="309"/>
    </location>
</feature>